<dbReference type="OrthoDB" id="981547at2"/>
<keyword evidence="1" id="KW-1133">Transmembrane helix</keyword>
<sequence length="128" mass="14805">MKLRTVILSFLLFAAITAIPPLLLSKSAHSAWLDPHFWMIFAFVTGLTFITVTSILIVTKINKEIYAQTFLGATMIKLLTCMFFCLFFLVKIKVNGVIFVANFFYVYFFNLVFEIYGLLRTLRNQKLK</sequence>
<evidence type="ECO:0008006" key="4">
    <source>
        <dbReference type="Google" id="ProtNLM"/>
    </source>
</evidence>
<protein>
    <recommendedName>
        <fullName evidence="4">ATP synthase protein I</fullName>
    </recommendedName>
</protein>
<accession>A0A1H8PY26</accession>
<dbReference type="Proteomes" id="UP000198942">
    <property type="component" value="Unassembled WGS sequence"/>
</dbReference>
<proteinExistence type="predicted"/>
<keyword evidence="3" id="KW-1185">Reference proteome</keyword>
<evidence type="ECO:0000313" key="2">
    <source>
        <dbReference type="EMBL" id="SEO46889.1"/>
    </source>
</evidence>
<gene>
    <name evidence="2" type="ORF">SAMN05192574_108194</name>
</gene>
<evidence type="ECO:0000313" key="3">
    <source>
        <dbReference type="Proteomes" id="UP000198942"/>
    </source>
</evidence>
<feature type="transmembrane region" description="Helical" evidence="1">
    <location>
        <begin position="70"/>
        <end position="90"/>
    </location>
</feature>
<dbReference type="RefSeq" id="WP_091215610.1">
    <property type="nucleotide sequence ID" value="NZ_FOCL01000008.1"/>
</dbReference>
<name>A0A1H8PY26_9SPHI</name>
<dbReference type="STRING" id="551995.SAMN05192574_108194"/>
<keyword evidence="1" id="KW-0812">Transmembrane</keyword>
<dbReference type="AlphaFoldDB" id="A0A1H8PY26"/>
<organism evidence="2 3">
    <name type="scientific">Mucilaginibacter gossypiicola</name>
    <dbReference type="NCBI Taxonomy" id="551995"/>
    <lineage>
        <taxon>Bacteria</taxon>
        <taxon>Pseudomonadati</taxon>
        <taxon>Bacteroidota</taxon>
        <taxon>Sphingobacteriia</taxon>
        <taxon>Sphingobacteriales</taxon>
        <taxon>Sphingobacteriaceae</taxon>
        <taxon>Mucilaginibacter</taxon>
    </lineage>
</organism>
<dbReference type="EMBL" id="FOCL01000008">
    <property type="protein sequence ID" value="SEO46889.1"/>
    <property type="molecule type" value="Genomic_DNA"/>
</dbReference>
<evidence type="ECO:0000256" key="1">
    <source>
        <dbReference type="SAM" id="Phobius"/>
    </source>
</evidence>
<feature type="transmembrane region" description="Helical" evidence="1">
    <location>
        <begin position="96"/>
        <end position="119"/>
    </location>
</feature>
<keyword evidence="1" id="KW-0472">Membrane</keyword>
<reference evidence="3" key="1">
    <citation type="submission" date="2016-10" db="EMBL/GenBank/DDBJ databases">
        <authorList>
            <person name="Varghese N."/>
            <person name="Submissions S."/>
        </authorList>
    </citation>
    <scope>NUCLEOTIDE SEQUENCE [LARGE SCALE GENOMIC DNA]</scope>
    <source>
        <strain evidence="3">Gh-48</strain>
    </source>
</reference>
<feature type="transmembrane region" description="Helical" evidence="1">
    <location>
        <begin position="35"/>
        <end position="58"/>
    </location>
</feature>